<accession>A0A9P4U373</accession>
<feature type="non-terminal residue" evidence="1">
    <location>
        <position position="1"/>
    </location>
</feature>
<name>A0A9P4U373_9PEZI</name>
<organism evidence="1 2">
    <name type="scientific">Tothia fuscella</name>
    <dbReference type="NCBI Taxonomy" id="1048955"/>
    <lineage>
        <taxon>Eukaryota</taxon>
        <taxon>Fungi</taxon>
        <taxon>Dikarya</taxon>
        <taxon>Ascomycota</taxon>
        <taxon>Pezizomycotina</taxon>
        <taxon>Dothideomycetes</taxon>
        <taxon>Pleosporomycetidae</taxon>
        <taxon>Venturiales</taxon>
        <taxon>Cylindrosympodiaceae</taxon>
        <taxon>Tothia</taxon>
    </lineage>
</organism>
<evidence type="ECO:0000313" key="2">
    <source>
        <dbReference type="Proteomes" id="UP000800235"/>
    </source>
</evidence>
<dbReference type="AlphaFoldDB" id="A0A9P4U373"/>
<reference evidence="1" key="1">
    <citation type="journal article" date="2020" name="Stud. Mycol.">
        <title>101 Dothideomycetes genomes: a test case for predicting lifestyles and emergence of pathogens.</title>
        <authorList>
            <person name="Haridas S."/>
            <person name="Albert R."/>
            <person name="Binder M."/>
            <person name="Bloem J."/>
            <person name="Labutti K."/>
            <person name="Salamov A."/>
            <person name="Andreopoulos B."/>
            <person name="Baker S."/>
            <person name="Barry K."/>
            <person name="Bills G."/>
            <person name="Bluhm B."/>
            <person name="Cannon C."/>
            <person name="Castanera R."/>
            <person name="Culley D."/>
            <person name="Daum C."/>
            <person name="Ezra D."/>
            <person name="Gonzalez J."/>
            <person name="Henrissat B."/>
            <person name="Kuo A."/>
            <person name="Liang C."/>
            <person name="Lipzen A."/>
            <person name="Lutzoni F."/>
            <person name="Magnuson J."/>
            <person name="Mondo S."/>
            <person name="Nolan M."/>
            <person name="Ohm R."/>
            <person name="Pangilinan J."/>
            <person name="Park H.-J."/>
            <person name="Ramirez L."/>
            <person name="Alfaro M."/>
            <person name="Sun H."/>
            <person name="Tritt A."/>
            <person name="Yoshinaga Y."/>
            <person name="Zwiers L.-H."/>
            <person name="Turgeon B."/>
            <person name="Goodwin S."/>
            <person name="Spatafora J."/>
            <person name="Crous P."/>
            <person name="Grigoriev I."/>
        </authorList>
    </citation>
    <scope>NUCLEOTIDE SEQUENCE</scope>
    <source>
        <strain evidence="1">CBS 130266</strain>
    </source>
</reference>
<comment type="caution">
    <text evidence="1">The sequence shown here is derived from an EMBL/GenBank/DDBJ whole genome shotgun (WGS) entry which is preliminary data.</text>
</comment>
<sequence>QLHIIYTPFDKFLRWLLKPLSQTPFQSSLLLFPKLILPESVILKERGPTPDDSYSY</sequence>
<gene>
    <name evidence="1" type="ORF">EJ08DRAFT_604198</name>
</gene>
<evidence type="ECO:0000313" key="1">
    <source>
        <dbReference type="EMBL" id="KAF2435321.1"/>
    </source>
</evidence>
<protein>
    <submittedName>
        <fullName evidence="1">Uncharacterized protein</fullName>
    </submittedName>
</protein>
<dbReference type="Proteomes" id="UP000800235">
    <property type="component" value="Unassembled WGS sequence"/>
</dbReference>
<keyword evidence="2" id="KW-1185">Reference proteome</keyword>
<proteinExistence type="predicted"/>
<dbReference type="EMBL" id="MU007013">
    <property type="protein sequence ID" value="KAF2435321.1"/>
    <property type="molecule type" value="Genomic_DNA"/>
</dbReference>